<evidence type="ECO:0000256" key="6">
    <source>
        <dbReference type="ARBA" id="ARBA00023098"/>
    </source>
</evidence>
<comment type="similarity">
    <text evidence="2 13">Belongs to the taffazin family.</text>
</comment>
<dbReference type="PANTHER" id="PTHR12497">
    <property type="entry name" value="TAZ PROTEIN TAFAZZIN"/>
    <property type="match status" value="1"/>
</dbReference>
<keyword evidence="3" id="KW-0808">Transferase</keyword>
<evidence type="ECO:0000256" key="5">
    <source>
        <dbReference type="ARBA" id="ARBA00022792"/>
    </source>
</evidence>
<feature type="transmembrane region" description="Helical" evidence="13">
    <location>
        <begin position="30"/>
        <end position="52"/>
    </location>
</feature>
<protein>
    <recommendedName>
        <fullName evidence="13">Tafazzin family protein</fullName>
    </recommendedName>
</protein>
<dbReference type="SUPFAM" id="SSF69593">
    <property type="entry name" value="Glycerol-3-phosphate (1)-acyltransferase"/>
    <property type="match status" value="1"/>
</dbReference>
<dbReference type="GO" id="GO:0035965">
    <property type="term" value="P:cardiolipin acyl-chain remodeling"/>
    <property type="evidence" value="ECO:0007669"/>
    <property type="project" value="TreeGrafter"/>
</dbReference>
<comment type="catalytic activity">
    <reaction evidence="11">
        <text>1'-[1,2-diacyl-sn-glycero-3-phospho],3'-[1-acyl-sn-glycero-3-phospho]-glycerol + a 1,2-diacyl-sn-glycero-3-phosphocholine = a cardiolipin + a 1-acyl-sn-glycero-3-phosphocholine</text>
        <dbReference type="Rhea" id="RHEA:33731"/>
        <dbReference type="ChEBI" id="CHEBI:57643"/>
        <dbReference type="ChEBI" id="CHEBI:58168"/>
        <dbReference type="ChEBI" id="CHEBI:62237"/>
        <dbReference type="ChEBI" id="CHEBI:64743"/>
    </reaction>
    <physiologicalReaction direction="left-to-right" evidence="11">
        <dbReference type="Rhea" id="RHEA:33732"/>
    </physiologicalReaction>
    <physiologicalReaction direction="right-to-left" evidence="11">
        <dbReference type="Rhea" id="RHEA:33733"/>
    </physiologicalReaction>
</comment>
<proteinExistence type="inferred from homology"/>
<evidence type="ECO:0000256" key="11">
    <source>
        <dbReference type="ARBA" id="ARBA00047906"/>
    </source>
</evidence>
<name>A0A9P0EAJ2_NEZVI</name>
<dbReference type="Pfam" id="PF01553">
    <property type="entry name" value="Acyltransferase"/>
    <property type="match status" value="1"/>
</dbReference>
<dbReference type="OrthoDB" id="193467at2759"/>
<keyword evidence="13" id="KW-1133">Transmembrane helix</keyword>
<evidence type="ECO:0000256" key="8">
    <source>
        <dbReference type="ARBA" id="ARBA00023136"/>
    </source>
</evidence>
<accession>A0A9P0EAJ2</accession>
<keyword evidence="9" id="KW-0012">Acyltransferase</keyword>
<evidence type="ECO:0000313" key="15">
    <source>
        <dbReference type="EMBL" id="CAH1393078.1"/>
    </source>
</evidence>
<dbReference type="GO" id="GO:0005741">
    <property type="term" value="C:mitochondrial outer membrane"/>
    <property type="evidence" value="ECO:0007669"/>
    <property type="project" value="UniProtKB-SubCell"/>
</dbReference>
<keyword evidence="7" id="KW-0496">Mitochondrion</keyword>
<dbReference type="InterPro" id="IPR000872">
    <property type="entry name" value="Tafazzin"/>
</dbReference>
<comment type="catalytic activity">
    <reaction evidence="12">
        <text>1,2-di-(9Z-octadecenoyl)-sn-glycero-3-phosphocholine + 1-hexadecanoyl-sn-glycero-3-phosphocholine = 1-hexadecanoyl-2-(9Z-octadecenoyl)-sn-glycero-3-phosphocholine + 1-(9Z-octadecenoyl)-sn-glycero-3-phosphocholine</text>
        <dbReference type="Rhea" id="RHEA:43816"/>
        <dbReference type="ChEBI" id="CHEBI:28610"/>
        <dbReference type="ChEBI" id="CHEBI:72998"/>
        <dbReference type="ChEBI" id="CHEBI:73001"/>
        <dbReference type="ChEBI" id="CHEBI:74669"/>
    </reaction>
    <physiologicalReaction direction="left-to-right" evidence="12">
        <dbReference type="Rhea" id="RHEA:43817"/>
    </physiologicalReaction>
    <physiologicalReaction direction="right-to-left" evidence="12">
        <dbReference type="Rhea" id="RHEA:43818"/>
    </physiologicalReaction>
</comment>
<gene>
    <name evidence="15" type="ORF">NEZAVI_LOCUS3797</name>
</gene>
<evidence type="ECO:0000256" key="2">
    <source>
        <dbReference type="ARBA" id="ARBA00010524"/>
    </source>
</evidence>
<keyword evidence="6" id="KW-0443">Lipid metabolism</keyword>
<dbReference type="GO" id="GO:0005743">
    <property type="term" value="C:mitochondrial inner membrane"/>
    <property type="evidence" value="ECO:0007669"/>
    <property type="project" value="UniProtKB-SubCell"/>
</dbReference>
<evidence type="ECO:0000256" key="7">
    <source>
        <dbReference type="ARBA" id="ARBA00023128"/>
    </source>
</evidence>
<evidence type="ECO:0000256" key="4">
    <source>
        <dbReference type="ARBA" id="ARBA00022787"/>
    </source>
</evidence>
<dbReference type="InterPro" id="IPR002123">
    <property type="entry name" value="Plipid/glycerol_acylTrfase"/>
</dbReference>
<keyword evidence="8 13" id="KW-0472">Membrane</keyword>
<evidence type="ECO:0000259" key="14">
    <source>
        <dbReference type="SMART" id="SM00563"/>
    </source>
</evidence>
<dbReference type="PANTHER" id="PTHR12497:SF0">
    <property type="entry name" value="TAFAZZIN"/>
    <property type="match status" value="1"/>
</dbReference>
<evidence type="ECO:0000256" key="9">
    <source>
        <dbReference type="ARBA" id="ARBA00023315"/>
    </source>
</evidence>
<comment type="subcellular location">
    <subcellularLocation>
        <location evidence="1">Mitochondrion inner membrane</location>
        <topology evidence="1">Peripheral membrane protein</topology>
        <orientation evidence="1">Intermembrane side</orientation>
    </subcellularLocation>
    <subcellularLocation>
        <location evidence="10">Mitochondrion outer membrane</location>
        <topology evidence="10">Peripheral membrane protein</topology>
        <orientation evidence="10">Intermembrane side</orientation>
    </subcellularLocation>
</comment>
<reference evidence="15" key="1">
    <citation type="submission" date="2022-01" db="EMBL/GenBank/DDBJ databases">
        <authorList>
            <person name="King R."/>
        </authorList>
    </citation>
    <scope>NUCLEOTIDE SEQUENCE</scope>
</reference>
<dbReference type="SMART" id="SM00563">
    <property type="entry name" value="PlsC"/>
    <property type="match status" value="1"/>
</dbReference>
<dbReference type="GO" id="GO:0007007">
    <property type="term" value="P:inner mitochondrial membrane organization"/>
    <property type="evidence" value="ECO:0007669"/>
    <property type="project" value="TreeGrafter"/>
</dbReference>
<feature type="domain" description="Phospholipid/glycerol acyltransferase" evidence="14">
    <location>
        <begin position="79"/>
        <end position="202"/>
    </location>
</feature>
<keyword evidence="16" id="KW-1185">Reference proteome</keyword>
<evidence type="ECO:0000256" key="12">
    <source>
        <dbReference type="ARBA" id="ARBA00049543"/>
    </source>
</evidence>
<evidence type="ECO:0000256" key="1">
    <source>
        <dbReference type="ARBA" id="ARBA00004137"/>
    </source>
</evidence>
<evidence type="ECO:0000256" key="13">
    <source>
        <dbReference type="RuleBase" id="RU365062"/>
    </source>
</evidence>
<dbReference type="Proteomes" id="UP001152798">
    <property type="component" value="Chromosome 2"/>
</dbReference>
<keyword evidence="13" id="KW-0812">Transmembrane</keyword>
<evidence type="ECO:0000313" key="16">
    <source>
        <dbReference type="Proteomes" id="UP001152798"/>
    </source>
</evidence>
<evidence type="ECO:0000256" key="3">
    <source>
        <dbReference type="ARBA" id="ARBA00022679"/>
    </source>
</evidence>
<dbReference type="AlphaFoldDB" id="A0A9P0EAJ2"/>
<evidence type="ECO:0000256" key="10">
    <source>
        <dbReference type="ARBA" id="ARBA00024323"/>
    </source>
</evidence>
<dbReference type="EMBL" id="OV725078">
    <property type="protein sequence ID" value="CAH1393078.1"/>
    <property type="molecule type" value="Genomic_DNA"/>
</dbReference>
<keyword evidence="5" id="KW-0999">Mitochondrion inner membrane</keyword>
<keyword evidence="4" id="KW-1000">Mitochondrion outer membrane</keyword>
<dbReference type="PRINTS" id="PR00979">
    <property type="entry name" value="TAFAZZIN"/>
</dbReference>
<organism evidence="15 16">
    <name type="scientific">Nezara viridula</name>
    <name type="common">Southern green stink bug</name>
    <name type="synonym">Cimex viridulus</name>
    <dbReference type="NCBI Taxonomy" id="85310"/>
    <lineage>
        <taxon>Eukaryota</taxon>
        <taxon>Metazoa</taxon>
        <taxon>Ecdysozoa</taxon>
        <taxon>Arthropoda</taxon>
        <taxon>Hexapoda</taxon>
        <taxon>Insecta</taxon>
        <taxon>Pterygota</taxon>
        <taxon>Neoptera</taxon>
        <taxon>Paraneoptera</taxon>
        <taxon>Hemiptera</taxon>
        <taxon>Heteroptera</taxon>
        <taxon>Panheteroptera</taxon>
        <taxon>Pentatomomorpha</taxon>
        <taxon>Pentatomoidea</taxon>
        <taxon>Pentatomidae</taxon>
        <taxon>Pentatominae</taxon>
        <taxon>Nezara</taxon>
    </lineage>
</organism>
<sequence>MDKSGLPAQLDRCVQYKWVFTKLKNPPCGIYIWKIASNITIACVGLFSRFLLNYMNKNVCYNQDNLLKVLKKREKGVPLITVSNHLSCFDDPGIWGCLNLSHFTNKNMRWSLAADNICFTNKFYSYFFMLGKCVPVVRGAGVYQDAVNYCIEKLKHGEWLHIFPEGRVNVDKELIRFKWGIGRIIYDLPVTPIVVPIWHIGMEDILPNTRPYYFRIGKVMTLNFGPPIEVSELVKQLKCDKVNPERARLIITSHIQENLMSLKAQTEKLLEV</sequence>
<dbReference type="GO" id="GO:0047184">
    <property type="term" value="F:1-acylglycerophosphocholine O-acyltransferase activity"/>
    <property type="evidence" value="ECO:0007669"/>
    <property type="project" value="TreeGrafter"/>
</dbReference>
<dbReference type="CDD" id="cd07989">
    <property type="entry name" value="LPLAT_AGPAT-like"/>
    <property type="match status" value="1"/>
</dbReference>